<dbReference type="HAMAP" id="MF_00835">
    <property type="entry name" value="BioC"/>
    <property type="match status" value="1"/>
</dbReference>
<dbReference type="NCBIfam" id="TIGR02072">
    <property type="entry name" value="BioC"/>
    <property type="match status" value="1"/>
</dbReference>
<evidence type="ECO:0000256" key="4">
    <source>
        <dbReference type="ARBA" id="ARBA00022603"/>
    </source>
</evidence>
<dbReference type="InterPro" id="IPR013216">
    <property type="entry name" value="Methyltransf_11"/>
</dbReference>
<keyword evidence="7 9" id="KW-0093">Biotin biosynthesis</keyword>
<dbReference type="AlphaFoldDB" id="A0A9E5MMK6"/>
<evidence type="ECO:0000256" key="9">
    <source>
        <dbReference type="HAMAP-Rule" id="MF_00835"/>
    </source>
</evidence>
<dbReference type="EMBL" id="JAAONZ010000013">
    <property type="protein sequence ID" value="NHO67002.1"/>
    <property type="molecule type" value="Genomic_DNA"/>
</dbReference>
<comment type="function">
    <text evidence="8 9">Converts the free carboxyl group of a malonyl-thioester to its methyl ester by transfer of a methyl group from S-adenosyl-L-methionine (SAM). It allows to synthesize pimeloyl-ACP via the fatty acid synthetic pathway.</text>
</comment>
<dbReference type="GO" id="GO:0009102">
    <property type="term" value="P:biotin biosynthetic process"/>
    <property type="evidence" value="ECO:0007669"/>
    <property type="project" value="UniProtKB-UniRule"/>
</dbReference>
<comment type="pathway">
    <text evidence="2 9">Cofactor biosynthesis; biotin biosynthesis.</text>
</comment>
<evidence type="ECO:0000256" key="6">
    <source>
        <dbReference type="ARBA" id="ARBA00022691"/>
    </source>
</evidence>
<evidence type="ECO:0000259" key="10">
    <source>
        <dbReference type="Pfam" id="PF08241"/>
    </source>
</evidence>
<dbReference type="GO" id="GO:0010340">
    <property type="term" value="F:carboxyl-O-methyltransferase activity"/>
    <property type="evidence" value="ECO:0007669"/>
    <property type="project" value="UniProtKB-UniRule"/>
</dbReference>
<comment type="catalytic activity">
    <reaction evidence="1 9">
        <text>malonyl-[ACP] + S-adenosyl-L-methionine = malonyl-[ACP] methyl ester + S-adenosyl-L-homocysteine</text>
        <dbReference type="Rhea" id="RHEA:17105"/>
        <dbReference type="Rhea" id="RHEA-COMP:9623"/>
        <dbReference type="Rhea" id="RHEA-COMP:9954"/>
        <dbReference type="ChEBI" id="CHEBI:57856"/>
        <dbReference type="ChEBI" id="CHEBI:59789"/>
        <dbReference type="ChEBI" id="CHEBI:78449"/>
        <dbReference type="ChEBI" id="CHEBI:78845"/>
        <dbReference type="EC" id="2.1.1.197"/>
    </reaction>
</comment>
<evidence type="ECO:0000256" key="1">
    <source>
        <dbReference type="ARBA" id="ARBA00000852"/>
    </source>
</evidence>
<dbReference type="InterPro" id="IPR029063">
    <property type="entry name" value="SAM-dependent_MTases_sf"/>
</dbReference>
<dbReference type="EC" id="2.1.1.197" evidence="3 9"/>
<evidence type="ECO:0000313" key="12">
    <source>
        <dbReference type="EMBL" id="NHO67002.1"/>
    </source>
</evidence>
<proteinExistence type="inferred from homology"/>
<evidence type="ECO:0000256" key="2">
    <source>
        <dbReference type="ARBA" id="ARBA00004746"/>
    </source>
</evidence>
<dbReference type="GO" id="GO:0008757">
    <property type="term" value="F:S-adenosylmethionine-dependent methyltransferase activity"/>
    <property type="evidence" value="ECO:0007669"/>
    <property type="project" value="InterPro"/>
</dbReference>
<dbReference type="InterPro" id="IPR050266">
    <property type="entry name" value="AB_hydrolase_sf"/>
</dbReference>
<dbReference type="SUPFAM" id="SSF53335">
    <property type="entry name" value="S-adenosyl-L-methionine-dependent methyltransferases"/>
    <property type="match status" value="1"/>
</dbReference>
<name>A0A9E5MMK6_9GAMM</name>
<dbReference type="Pfam" id="PF08241">
    <property type="entry name" value="Methyltransf_11"/>
    <property type="match status" value="1"/>
</dbReference>
<evidence type="ECO:0000256" key="3">
    <source>
        <dbReference type="ARBA" id="ARBA00012327"/>
    </source>
</evidence>
<comment type="caution">
    <text evidence="12">The sequence shown here is derived from an EMBL/GenBank/DDBJ whole genome shotgun (WGS) entry which is preliminary data.</text>
</comment>
<gene>
    <name evidence="9 12" type="primary">bioC</name>
    <name evidence="12" type="ORF">G8770_15735</name>
</gene>
<feature type="domain" description="AB hydrolase-1" evidence="11">
    <location>
        <begin position="19"/>
        <end position="256"/>
    </location>
</feature>
<dbReference type="Proteomes" id="UP000787472">
    <property type="component" value="Unassembled WGS sequence"/>
</dbReference>
<organism evidence="12 13">
    <name type="scientific">Pseudomaricurvus hydrocarbonicus</name>
    <dbReference type="NCBI Taxonomy" id="1470433"/>
    <lineage>
        <taxon>Bacteria</taxon>
        <taxon>Pseudomonadati</taxon>
        <taxon>Pseudomonadota</taxon>
        <taxon>Gammaproteobacteria</taxon>
        <taxon>Cellvibrionales</taxon>
        <taxon>Cellvibrionaceae</taxon>
        <taxon>Pseudomaricurvus</taxon>
    </lineage>
</organism>
<evidence type="ECO:0000256" key="7">
    <source>
        <dbReference type="ARBA" id="ARBA00022756"/>
    </source>
</evidence>
<comment type="similarity">
    <text evidence="9">Belongs to the methyltransferase superfamily.</text>
</comment>
<dbReference type="GO" id="GO:0032259">
    <property type="term" value="P:methylation"/>
    <property type="evidence" value="ECO:0007669"/>
    <property type="project" value="UniProtKB-KW"/>
</dbReference>
<keyword evidence="4 9" id="KW-0489">Methyltransferase</keyword>
<dbReference type="Gene3D" id="3.40.50.1820">
    <property type="entry name" value="alpha/beta hydrolase"/>
    <property type="match status" value="1"/>
</dbReference>
<keyword evidence="13" id="KW-1185">Reference proteome</keyword>
<dbReference type="InterPro" id="IPR000073">
    <property type="entry name" value="AB_hydrolase_1"/>
</dbReference>
<dbReference type="CDD" id="cd02440">
    <property type="entry name" value="AdoMet_MTases"/>
    <property type="match status" value="1"/>
</dbReference>
<dbReference type="Pfam" id="PF12697">
    <property type="entry name" value="Abhydrolase_6"/>
    <property type="match status" value="1"/>
</dbReference>
<dbReference type="Gene3D" id="3.40.50.150">
    <property type="entry name" value="Vaccinia Virus protein VP39"/>
    <property type="match status" value="1"/>
</dbReference>
<evidence type="ECO:0000256" key="5">
    <source>
        <dbReference type="ARBA" id="ARBA00022679"/>
    </source>
</evidence>
<reference evidence="12" key="1">
    <citation type="submission" date="2020-03" db="EMBL/GenBank/DDBJ databases">
        <authorList>
            <person name="Guo F."/>
        </authorList>
    </citation>
    <scope>NUCLEOTIDE SEQUENCE</scope>
    <source>
        <strain evidence="12">JCM 30134</strain>
    </source>
</reference>
<keyword evidence="5 9" id="KW-0808">Transferase</keyword>
<protein>
    <recommendedName>
        <fullName evidence="3 9">Malonyl-[acyl-carrier protein] O-methyltransferase</fullName>
        <shortName evidence="9">Malonyl-ACP O-methyltransferase</shortName>
        <ecNumber evidence="3 9">2.1.1.197</ecNumber>
    </recommendedName>
    <alternativeName>
        <fullName evidence="9">Biotin synthesis protein BioC</fullName>
    </alternativeName>
</protein>
<dbReference type="InterPro" id="IPR029058">
    <property type="entry name" value="AB_hydrolase_fold"/>
</dbReference>
<evidence type="ECO:0000256" key="8">
    <source>
        <dbReference type="ARBA" id="ARBA00025006"/>
    </source>
</evidence>
<dbReference type="GO" id="GO:0102130">
    <property type="term" value="F:malonyl-CoA methyltransferase activity"/>
    <property type="evidence" value="ECO:0007669"/>
    <property type="project" value="UniProtKB-EC"/>
</dbReference>
<sequence>MITLQTLPAQSSRAYAEPLVLLHGWGCDSRSWQPLLDRLNETLDVILVDLPGFGRGSELEMIQTADDFCGRLMAVLPRRFLLLGWSLGGMLATRLAAQYPQRVLGLITLASNLKFVASQEWPSAMPRHEFDAFAQGFTQSAELTLKRFAALTAKGDIDNERGLLKSLRQQAQAAWLQAGARQLSWRVALSWLDDLDNRQYFAGLSQPGLHLLAEDDALVPGAAAQAMGLLNRQQKIKLLDGCAHALHWSRPERVSAEILTFVDAVHYAVDKRKVAESFGRAADKYDSVAGLQRQIGHNLLSTVQPDSAGHWLDLGSGTGYFTPQLVARCESVLGLDLSEGMLRYSRQHHGCDNIQWLCGDAEAIPLADACLSGVFSSLAIQWCANLPQLFAELKRVLKPGGRLSLATLGPGTLHELRAAWSEVDKYTHVNHFASEASVRQAIADSGLTLERWQTEHIVLRYQQVRELTYELKTLGAHNMNHGQSSGLTGRQRITQFKQAYEQFRHTDGHLPATYEVFYLELSH</sequence>
<evidence type="ECO:0000259" key="11">
    <source>
        <dbReference type="Pfam" id="PF12697"/>
    </source>
</evidence>
<dbReference type="SUPFAM" id="SSF53474">
    <property type="entry name" value="alpha/beta-Hydrolases"/>
    <property type="match status" value="1"/>
</dbReference>
<dbReference type="InterPro" id="IPR011814">
    <property type="entry name" value="BioC"/>
</dbReference>
<evidence type="ECO:0000313" key="13">
    <source>
        <dbReference type="Proteomes" id="UP000787472"/>
    </source>
</evidence>
<accession>A0A9E5MMK6</accession>
<dbReference type="PANTHER" id="PTHR43798">
    <property type="entry name" value="MONOACYLGLYCEROL LIPASE"/>
    <property type="match status" value="1"/>
</dbReference>
<feature type="domain" description="Methyltransferase type 11" evidence="10">
    <location>
        <begin position="312"/>
        <end position="404"/>
    </location>
</feature>
<keyword evidence="6 9" id="KW-0949">S-adenosyl-L-methionine</keyword>
<dbReference type="RefSeq" id="WP_167188876.1">
    <property type="nucleotide sequence ID" value="NZ_JAAONZ010000013.1"/>
</dbReference>